<reference evidence="1" key="1">
    <citation type="journal article" date="2015" name="Nature">
        <title>Complex archaea that bridge the gap between prokaryotes and eukaryotes.</title>
        <authorList>
            <person name="Spang A."/>
            <person name="Saw J.H."/>
            <person name="Jorgensen S.L."/>
            <person name="Zaremba-Niedzwiedzka K."/>
            <person name="Martijn J."/>
            <person name="Lind A.E."/>
            <person name="van Eijk R."/>
            <person name="Schleper C."/>
            <person name="Guy L."/>
            <person name="Ettema T.J."/>
        </authorList>
    </citation>
    <scope>NUCLEOTIDE SEQUENCE</scope>
</reference>
<evidence type="ECO:0000313" key="1">
    <source>
        <dbReference type="EMBL" id="KKM05092.1"/>
    </source>
</evidence>
<name>A0A0F9HPB1_9ZZZZ</name>
<protein>
    <submittedName>
        <fullName evidence="1">Uncharacterized protein</fullName>
    </submittedName>
</protein>
<dbReference type="AlphaFoldDB" id="A0A0F9HPB1"/>
<gene>
    <name evidence="1" type="ORF">LCGC14_1757580</name>
</gene>
<proteinExistence type="predicted"/>
<comment type="caution">
    <text evidence="1">The sequence shown here is derived from an EMBL/GenBank/DDBJ whole genome shotgun (WGS) entry which is preliminary data.</text>
</comment>
<sequence length="33" mass="3987">MLFFKKVSLNLVSKYVQYHLKSNKETIQHCDDE</sequence>
<organism evidence="1">
    <name type="scientific">marine sediment metagenome</name>
    <dbReference type="NCBI Taxonomy" id="412755"/>
    <lineage>
        <taxon>unclassified sequences</taxon>
        <taxon>metagenomes</taxon>
        <taxon>ecological metagenomes</taxon>
    </lineage>
</organism>
<accession>A0A0F9HPB1</accession>
<dbReference type="EMBL" id="LAZR01016302">
    <property type="protein sequence ID" value="KKM05092.1"/>
    <property type="molecule type" value="Genomic_DNA"/>
</dbReference>